<proteinExistence type="predicted"/>
<sequence length="208" mass="20822">MTSRWARVARGGVIAAFATFVAAVSHTVGGGSAPGGLAIGLSFAFSALLCIAVVGARLSPVRTVVAVSLTQFALHALYSVQGAAGATAADAGGLASATGAHHHAVLPLPVATTSAAFSYDLSMLATHVLAVVVTVLAIRHGDEALRAVFRAGGLLVASVLPSMPTLVVLAPKTAVARAARFEAPRVLAGLLYLSAMRHRGPPQGFAAA</sequence>
<dbReference type="RefSeq" id="WP_067879291.1">
    <property type="nucleotide sequence ID" value="NZ_CP013979.1"/>
</dbReference>
<evidence type="ECO:0000313" key="3">
    <source>
        <dbReference type="Proteomes" id="UP000078437"/>
    </source>
</evidence>
<feature type="transmembrane region" description="Helical" evidence="1">
    <location>
        <begin position="37"/>
        <end position="56"/>
    </location>
</feature>
<evidence type="ECO:0000313" key="2">
    <source>
        <dbReference type="EMBL" id="ANJ28006.1"/>
    </source>
</evidence>
<dbReference type="STRING" id="453304.ATC03_16110"/>
<dbReference type="KEGG" id="agy:ATC03_16110"/>
<dbReference type="OrthoDB" id="5125396at2"/>
<keyword evidence="1" id="KW-1133">Transmembrane helix</keyword>
<dbReference type="EMBL" id="CP013979">
    <property type="protein sequence ID" value="ANJ28006.1"/>
    <property type="molecule type" value="Genomic_DNA"/>
</dbReference>
<feature type="transmembrane region" description="Helical" evidence="1">
    <location>
        <begin position="121"/>
        <end position="141"/>
    </location>
</feature>
<name>A0A191WIC0_9MICO</name>
<evidence type="ECO:0000256" key="1">
    <source>
        <dbReference type="SAM" id="Phobius"/>
    </source>
</evidence>
<reference evidence="2 3" key="1">
    <citation type="journal article" date="2016" name="Int. J. Syst. Evol. Microbiol.">
        <title>Agromyces aureus sp. nov., isolated from the rhizosphere of Salix caprea L. grown in a heavy-metal-contaminated soil.</title>
        <authorList>
            <person name="Corretto E."/>
            <person name="Antonielli L."/>
            <person name="Sessitsch A."/>
            <person name="Compant S."/>
            <person name="Gorfer M."/>
            <person name="Kuffner M."/>
            <person name="Brader G."/>
        </authorList>
    </citation>
    <scope>NUCLEOTIDE SEQUENCE [LARGE SCALE GENOMIC DNA]</scope>
    <source>
        <strain evidence="2 3">AR33</strain>
    </source>
</reference>
<feature type="transmembrane region" description="Helical" evidence="1">
    <location>
        <begin position="147"/>
        <end position="170"/>
    </location>
</feature>
<dbReference type="AlphaFoldDB" id="A0A191WIC0"/>
<keyword evidence="1" id="KW-0472">Membrane</keyword>
<protein>
    <submittedName>
        <fullName evidence="2">Uncharacterized protein</fullName>
    </submittedName>
</protein>
<reference evidence="3" key="2">
    <citation type="submission" date="2016-01" db="EMBL/GenBank/DDBJ databases">
        <title>Complete genome sequence of Agromyces aureus AR33T and comparison with related organisms.</title>
        <authorList>
            <person name="Corretto E."/>
            <person name="Antonielli L."/>
            <person name="Sessitsch A."/>
            <person name="Brader G."/>
        </authorList>
    </citation>
    <scope>NUCLEOTIDE SEQUENCE [LARGE SCALE GENOMIC DNA]</scope>
    <source>
        <strain evidence="3">AR33</strain>
    </source>
</reference>
<accession>A0A191WIC0</accession>
<gene>
    <name evidence="2" type="ORF">ATC03_16110</name>
</gene>
<keyword evidence="3" id="KW-1185">Reference proteome</keyword>
<dbReference type="Proteomes" id="UP000078437">
    <property type="component" value="Chromosome"/>
</dbReference>
<organism evidence="2 3">
    <name type="scientific">Agromyces aureus</name>
    <dbReference type="NCBI Taxonomy" id="453304"/>
    <lineage>
        <taxon>Bacteria</taxon>
        <taxon>Bacillati</taxon>
        <taxon>Actinomycetota</taxon>
        <taxon>Actinomycetes</taxon>
        <taxon>Micrococcales</taxon>
        <taxon>Microbacteriaceae</taxon>
        <taxon>Agromyces</taxon>
    </lineage>
</organism>
<keyword evidence="1" id="KW-0812">Transmembrane</keyword>